<dbReference type="Pfam" id="PF00732">
    <property type="entry name" value="GMC_oxred_N"/>
    <property type="match status" value="2"/>
</dbReference>
<feature type="region of interest" description="Disordered" evidence="2">
    <location>
        <begin position="1059"/>
        <end position="1083"/>
    </location>
</feature>
<dbReference type="SUPFAM" id="SSF51905">
    <property type="entry name" value="FAD/NAD(P)-binding domain"/>
    <property type="match status" value="2"/>
</dbReference>
<comment type="caution">
    <text evidence="4">The sequence shown here is derived from an EMBL/GenBank/DDBJ whole genome shotgun (WGS) entry which is preliminary data.</text>
</comment>
<reference evidence="4 5" key="1">
    <citation type="journal article" date="2023" name="Insect Mol. Biol.">
        <title>Genome sequencing provides insights into the evolution of gene families encoding plant cell wall-degrading enzymes in longhorned beetles.</title>
        <authorList>
            <person name="Shin N.R."/>
            <person name="Okamura Y."/>
            <person name="Kirsch R."/>
            <person name="Pauchet Y."/>
        </authorList>
    </citation>
    <scope>NUCLEOTIDE SEQUENCE [LARGE SCALE GENOMIC DNA]</scope>
    <source>
        <strain evidence="4">EAD_L_NR</strain>
    </source>
</reference>
<dbReference type="InterPro" id="IPR000172">
    <property type="entry name" value="GMC_OxRdtase_N"/>
</dbReference>
<dbReference type="Pfam" id="PF05199">
    <property type="entry name" value="GMC_oxred_C"/>
    <property type="match status" value="2"/>
</dbReference>
<evidence type="ECO:0000259" key="3">
    <source>
        <dbReference type="PROSITE" id="PS00624"/>
    </source>
</evidence>
<comment type="similarity">
    <text evidence="1">Belongs to the GMC oxidoreductase family.</text>
</comment>
<gene>
    <name evidence="4" type="ORF">NQ315_003131</name>
</gene>
<dbReference type="InterPro" id="IPR036188">
    <property type="entry name" value="FAD/NAD-bd_sf"/>
</dbReference>
<feature type="domain" description="Glucose-methanol-choline oxidoreductase N-terminal" evidence="3">
    <location>
        <begin position="319"/>
        <end position="333"/>
    </location>
</feature>
<dbReference type="Proteomes" id="UP001159042">
    <property type="component" value="Unassembled WGS sequence"/>
</dbReference>
<name>A0AAV8W509_9CUCU</name>
<dbReference type="GO" id="GO:0016614">
    <property type="term" value="F:oxidoreductase activity, acting on CH-OH group of donors"/>
    <property type="evidence" value="ECO:0007669"/>
    <property type="project" value="InterPro"/>
</dbReference>
<proteinExistence type="inferred from homology"/>
<evidence type="ECO:0000256" key="1">
    <source>
        <dbReference type="ARBA" id="ARBA00010790"/>
    </source>
</evidence>
<dbReference type="EMBL" id="JANEYG010000010">
    <property type="protein sequence ID" value="KAJ8921513.1"/>
    <property type="molecule type" value="Genomic_DNA"/>
</dbReference>
<dbReference type="PANTHER" id="PTHR11552">
    <property type="entry name" value="GLUCOSE-METHANOL-CHOLINE GMC OXIDOREDUCTASE"/>
    <property type="match status" value="1"/>
</dbReference>
<sequence>MLSVGAAQCGCTPPVLGPSLLDVCTANHFLVFMSLVQSVITNTCAVSKICERITPTTTPDEEYDFVVIGGGSGGATVAGRLSENQEFKVLLLEAGGDEPPAMQVPIFHDLLTGFEAIDWHYKTEPEPQACLGNEEQRCPWPRAKMLGGCSSINGMMHTKGTPADFDSWPEGWSYEDVLPWYKYSEDNLEVGTLVSADYHGTGGVVTVKRFNNQPELAWDVLKAAEEIGYPVVDDIDGVNVTGFTIAQADNRDGVRLSSARAFLWPARNRSNLNVMLNSLVTRILVKDDGENKTAEGVEFIYNNQTYTVKATKEVILAAGAINSPQVLLLSGIGPKDVLEDVGIEQVLELPGVGKNLTNHVAFGVIYSLNNGTNKNVLDWDTLFEYIENRDGPLSSTGTSQLTARLNSKYADPSGEDPDLQLLFGGSDTQGCSQGYPNGPQDPDQPDAKRGFGIAPVNIHPKSRGYIALKSKDPLEAPLMVGNYLTAPEDIEVLVEGVRIAQKLGSSDVLVSKYGIQYQNTTYGNCSELHEYDSDDYWKCAIRHSTGPENHQASSCRMGPSTDEFAVVDNQLRVYGIGSLRIADASVMSKLVSGNTHATVVMIAERAVDFIRSTWFSHPTPWCEMASLQATFCGCENPFLGPSLLEVCSGSTFLVFMTLVDNVIRNTCTISEVCDRITPTVTPDEEYDFIVIGGGSGGATVAGRLSEVEEWKVLLLEAGIDEPPITQVPMYVNFFSRSPFADWQYKTDPEPFACLGYENQRCTWPRAKMLGGCSSVHGMMHTRGTPADFDSWEADGNEGWSYKDVLPWFKHSEDNLEVGTLVSGEYHGTGGVQTVKRFNNQPELAWDILKAAEEVGYRVTDDIDGVNFTGFAIAQADNKDGVRLSSSRTFLWPGRHRRNLNVMVNSTATKILVDVDRDNKAATGVEFIYNDKTYTVKAKKEVILSAGAINSPKVLQLSGIGHADVLDDVGIKQIHDLPGVGFNLTNHVSFTMMFELSNVTDKNLLSFDNLLEYIENRDGPLSATGMSQVTARLNSKYANSSGLDPDIQLFFRGYVQTCSQNGSSDAPQDPDKPDAKKTLGISPVNLHPNSRGYVLLNSSDPLAPPRMNGMYLAAPEDADVLVDAIRIIQSLTNSDTLVSKYGIRPINTTYGNCAVDNEYDSDDYWKCAVAWATGPENHQASSCRMGPATDKWAVVDNQLRVHGIPNLRVADASVMPRVVSGNTHPTIVMIAERTVDFIKSIWLDK</sequence>
<dbReference type="Gene3D" id="3.30.560.10">
    <property type="entry name" value="Glucose Oxidase, domain 3"/>
    <property type="match status" value="2"/>
</dbReference>
<accession>A0AAV8W509</accession>
<keyword evidence="5" id="KW-1185">Reference proteome</keyword>
<dbReference type="InterPro" id="IPR007867">
    <property type="entry name" value="GMC_OxRtase_C"/>
</dbReference>
<dbReference type="PROSITE" id="PS00624">
    <property type="entry name" value="GMC_OXRED_2"/>
    <property type="match status" value="2"/>
</dbReference>
<evidence type="ECO:0000256" key="2">
    <source>
        <dbReference type="SAM" id="MobiDB-lite"/>
    </source>
</evidence>
<dbReference type="GO" id="GO:0050660">
    <property type="term" value="F:flavin adenine dinucleotide binding"/>
    <property type="evidence" value="ECO:0007669"/>
    <property type="project" value="InterPro"/>
</dbReference>
<dbReference type="Gene3D" id="3.50.50.60">
    <property type="entry name" value="FAD/NAD(P)-binding domain"/>
    <property type="match status" value="2"/>
</dbReference>
<protein>
    <recommendedName>
        <fullName evidence="3">Glucose-methanol-choline oxidoreductase N-terminal domain-containing protein</fullName>
    </recommendedName>
</protein>
<dbReference type="SUPFAM" id="SSF54373">
    <property type="entry name" value="FAD-linked reductases, C-terminal domain"/>
    <property type="match status" value="2"/>
</dbReference>
<dbReference type="InterPro" id="IPR012132">
    <property type="entry name" value="GMC_OxRdtase"/>
</dbReference>
<feature type="domain" description="Glucose-methanol-choline oxidoreductase N-terminal" evidence="3">
    <location>
        <begin position="946"/>
        <end position="960"/>
    </location>
</feature>
<organism evidence="4 5">
    <name type="scientific">Exocentrus adspersus</name>
    <dbReference type="NCBI Taxonomy" id="1586481"/>
    <lineage>
        <taxon>Eukaryota</taxon>
        <taxon>Metazoa</taxon>
        <taxon>Ecdysozoa</taxon>
        <taxon>Arthropoda</taxon>
        <taxon>Hexapoda</taxon>
        <taxon>Insecta</taxon>
        <taxon>Pterygota</taxon>
        <taxon>Neoptera</taxon>
        <taxon>Endopterygota</taxon>
        <taxon>Coleoptera</taxon>
        <taxon>Polyphaga</taxon>
        <taxon>Cucujiformia</taxon>
        <taxon>Chrysomeloidea</taxon>
        <taxon>Cerambycidae</taxon>
        <taxon>Lamiinae</taxon>
        <taxon>Acanthocinini</taxon>
        <taxon>Exocentrus</taxon>
    </lineage>
</organism>
<dbReference type="PANTHER" id="PTHR11552:SF217">
    <property type="entry name" value="GLUCOSE DEHYDROGENASE [FAD, QUINONE]"/>
    <property type="match status" value="1"/>
</dbReference>
<evidence type="ECO:0000313" key="5">
    <source>
        <dbReference type="Proteomes" id="UP001159042"/>
    </source>
</evidence>
<dbReference type="AlphaFoldDB" id="A0AAV8W509"/>
<evidence type="ECO:0000313" key="4">
    <source>
        <dbReference type="EMBL" id="KAJ8921513.1"/>
    </source>
</evidence>